<accession>A0AAD9UEG3</accession>
<dbReference type="EMBL" id="JAODUO010000199">
    <property type="protein sequence ID" value="KAK2186453.1"/>
    <property type="molecule type" value="Genomic_DNA"/>
</dbReference>
<dbReference type="AlphaFoldDB" id="A0AAD9UEG3"/>
<comment type="similarity">
    <text evidence="1">Belongs to the TPRG1 family.</text>
</comment>
<gene>
    <name evidence="3" type="ORF">NP493_199g01006</name>
</gene>
<protein>
    <recommendedName>
        <fullName evidence="2">HSac2 domain-containing protein</fullName>
    </recommendedName>
</protein>
<evidence type="ECO:0000313" key="3">
    <source>
        <dbReference type="EMBL" id="KAK2186453.1"/>
    </source>
</evidence>
<evidence type="ECO:0000313" key="4">
    <source>
        <dbReference type="Proteomes" id="UP001209878"/>
    </source>
</evidence>
<dbReference type="InterPro" id="IPR040242">
    <property type="entry name" value="TPRG1-like"/>
</dbReference>
<reference evidence="3" key="1">
    <citation type="journal article" date="2023" name="Mol. Biol. Evol.">
        <title>Third-Generation Sequencing Reveals the Adaptive Role of the Epigenome in Three Deep-Sea Polychaetes.</title>
        <authorList>
            <person name="Perez M."/>
            <person name="Aroh O."/>
            <person name="Sun Y."/>
            <person name="Lan Y."/>
            <person name="Juniper S.K."/>
            <person name="Young C.R."/>
            <person name="Angers B."/>
            <person name="Qian P.Y."/>
        </authorList>
    </citation>
    <scope>NUCLEOTIDE SEQUENCE</scope>
    <source>
        <strain evidence="3">R07B-5</strain>
    </source>
</reference>
<sequence>MSEKDLGLASVHTVSATVDQFDIPLDEDKDAPNREFNGTILHLNNTMDNAGADIPEVEFSNRGPVDVAAPANNNHGDCGVATVDINGDGNGLTRNRPFSASMISRRTTGSTTSRTSMNPSVYQSDTNIQHFFSHREGMFDKMMKDCISTAVKQELDGEVKGAWILVQIDHWDRENEKVFIVTETSLLIITYDFIKEKIMQTRRILLDLISTVQIGDIVYPPKSLMYARQHGGVRLSWGDDMEISFGQRWNPWCNTMPYITVAHHPIIYNAKEHDTIIYNVDDFFETVLDAIEKAHKRKNIAVPVKLVEQPLLIENYGSLYSMIYNQSWIGYNRDRNGVSF</sequence>
<feature type="domain" description="HSac2" evidence="2">
    <location>
        <begin position="133"/>
        <end position="313"/>
    </location>
</feature>
<dbReference type="InterPro" id="IPR034753">
    <property type="entry name" value="hSac2"/>
</dbReference>
<organism evidence="3 4">
    <name type="scientific">Ridgeia piscesae</name>
    <name type="common">Tubeworm</name>
    <dbReference type="NCBI Taxonomy" id="27915"/>
    <lineage>
        <taxon>Eukaryota</taxon>
        <taxon>Metazoa</taxon>
        <taxon>Spiralia</taxon>
        <taxon>Lophotrochozoa</taxon>
        <taxon>Annelida</taxon>
        <taxon>Polychaeta</taxon>
        <taxon>Sedentaria</taxon>
        <taxon>Canalipalpata</taxon>
        <taxon>Sabellida</taxon>
        <taxon>Siboglinidae</taxon>
        <taxon>Ridgeia</taxon>
    </lineage>
</organism>
<dbReference type="PROSITE" id="PS51791">
    <property type="entry name" value="HSAC2"/>
    <property type="match status" value="1"/>
</dbReference>
<dbReference type="InterPro" id="IPR022158">
    <property type="entry name" value="Inositol_phosphatase"/>
</dbReference>
<name>A0AAD9UEG3_RIDPI</name>
<evidence type="ECO:0000259" key="2">
    <source>
        <dbReference type="PROSITE" id="PS51791"/>
    </source>
</evidence>
<dbReference type="GO" id="GO:0005737">
    <property type="term" value="C:cytoplasm"/>
    <property type="evidence" value="ECO:0007669"/>
    <property type="project" value="TreeGrafter"/>
</dbReference>
<keyword evidence="4" id="KW-1185">Reference proteome</keyword>
<dbReference type="PANTHER" id="PTHR31108:SF1">
    <property type="entry name" value="HSAC2 DOMAIN-CONTAINING PROTEIN"/>
    <property type="match status" value="1"/>
</dbReference>
<comment type="caution">
    <text evidence="3">The sequence shown here is derived from an EMBL/GenBank/DDBJ whole genome shotgun (WGS) entry which is preliminary data.</text>
</comment>
<proteinExistence type="inferred from homology"/>
<evidence type="ECO:0000256" key="1">
    <source>
        <dbReference type="ARBA" id="ARBA00009163"/>
    </source>
</evidence>
<dbReference type="PANTHER" id="PTHR31108">
    <property type="entry name" value="TUMOR PROTEIN P63-REGULATED GENE 1-LIKE PROTEIN"/>
    <property type="match status" value="1"/>
</dbReference>
<dbReference type="Proteomes" id="UP001209878">
    <property type="component" value="Unassembled WGS sequence"/>
</dbReference>
<dbReference type="Pfam" id="PF12456">
    <property type="entry name" value="hSac2"/>
    <property type="match status" value="1"/>
</dbReference>